<keyword evidence="1" id="KW-0812">Transmembrane</keyword>
<feature type="transmembrane region" description="Helical" evidence="1">
    <location>
        <begin position="12"/>
        <end position="31"/>
    </location>
</feature>
<reference evidence="2 3" key="1">
    <citation type="submission" date="2016-10" db="EMBL/GenBank/DDBJ databases">
        <authorList>
            <person name="de Groot N.N."/>
        </authorList>
    </citation>
    <scope>NUCLEOTIDE SEQUENCE [LARGE SCALE GENOMIC DNA]</scope>
    <source>
        <strain evidence="2 3">CGMCC 1.5337</strain>
    </source>
</reference>
<keyword evidence="1" id="KW-0472">Membrane</keyword>
<dbReference type="Proteomes" id="UP000198518">
    <property type="component" value="Unassembled WGS sequence"/>
</dbReference>
<gene>
    <name evidence="2" type="ORF">SAMN04487945_2006</name>
</gene>
<proteinExistence type="predicted"/>
<dbReference type="EMBL" id="FOJA01000001">
    <property type="protein sequence ID" value="SEW18503.1"/>
    <property type="molecule type" value="Genomic_DNA"/>
</dbReference>
<dbReference type="RefSeq" id="WP_089669253.1">
    <property type="nucleotide sequence ID" value="NZ_FOJA01000001.1"/>
</dbReference>
<dbReference type="OrthoDB" id="253079at2157"/>
<keyword evidence="1" id="KW-1133">Transmembrane helix</keyword>
<dbReference type="AlphaFoldDB" id="A0A1I0PVG6"/>
<sequence length="117" mass="12292">MSLADSLERAGVVVGTMVLSALPGSILVTAVDSRGTPWWGPLVVLAPAFVLGWALAHDRPSFDYDDVWFVCLLGYLLTVAGLAVSGVSVDDDGGLAVLAVGVAAYLLAAGVRYWWRD</sequence>
<protein>
    <submittedName>
        <fullName evidence="2">Uncharacterized protein</fullName>
    </submittedName>
</protein>
<evidence type="ECO:0000313" key="2">
    <source>
        <dbReference type="EMBL" id="SEW18503.1"/>
    </source>
</evidence>
<keyword evidence="3" id="KW-1185">Reference proteome</keyword>
<accession>A0A1I0PVG6</accession>
<evidence type="ECO:0000256" key="1">
    <source>
        <dbReference type="SAM" id="Phobius"/>
    </source>
</evidence>
<evidence type="ECO:0000313" key="3">
    <source>
        <dbReference type="Proteomes" id="UP000198518"/>
    </source>
</evidence>
<feature type="transmembrane region" description="Helical" evidence="1">
    <location>
        <begin position="37"/>
        <end position="55"/>
    </location>
</feature>
<name>A0A1I0PVG6_9EURY</name>
<organism evidence="2 3">
    <name type="scientific">Halobacterium jilantaiense</name>
    <dbReference type="NCBI Taxonomy" id="355548"/>
    <lineage>
        <taxon>Archaea</taxon>
        <taxon>Methanobacteriati</taxon>
        <taxon>Methanobacteriota</taxon>
        <taxon>Stenosarchaea group</taxon>
        <taxon>Halobacteria</taxon>
        <taxon>Halobacteriales</taxon>
        <taxon>Halobacteriaceae</taxon>
        <taxon>Halobacterium</taxon>
    </lineage>
</organism>
<dbReference type="STRING" id="355548.SAMN04487945_2006"/>
<feature type="transmembrane region" description="Helical" evidence="1">
    <location>
        <begin position="67"/>
        <end position="89"/>
    </location>
</feature>
<feature type="transmembrane region" description="Helical" evidence="1">
    <location>
        <begin position="95"/>
        <end position="115"/>
    </location>
</feature>